<evidence type="ECO:0000313" key="1">
    <source>
        <dbReference type="EMBL" id="SPC99544.1"/>
    </source>
</evidence>
<proteinExistence type="predicted"/>
<dbReference type="EMBL" id="OIVN01001988">
    <property type="protein sequence ID" value="SPC99544.1"/>
    <property type="molecule type" value="Genomic_DNA"/>
</dbReference>
<organism evidence="1">
    <name type="scientific">Fagus sylvatica</name>
    <name type="common">Beechnut</name>
    <dbReference type="NCBI Taxonomy" id="28930"/>
    <lineage>
        <taxon>Eukaryota</taxon>
        <taxon>Viridiplantae</taxon>
        <taxon>Streptophyta</taxon>
        <taxon>Embryophyta</taxon>
        <taxon>Tracheophyta</taxon>
        <taxon>Spermatophyta</taxon>
        <taxon>Magnoliopsida</taxon>
        <taxon>eudicotyledons</taxon>
        <taxon>Gunneridae</taxon>
        <taxon>Pentapetalae</taxon>
        <taxon>rosids</taxon>
        <taxon>fabids</taxon>
        <taxon>Fagales</taxon>
        <taxon>Fagaceae</taxon>
        <taxon>Fagus</taxon>
    </lineage>
</organism>
<protein>
    <submittedName>
        <fullName evidence="1">Uncharacterized protein</fullName>
    </submittedName>
</protein>
<gene>
    <name evidence="1" type="ORF">FSB_LOCUS27426</name>
</gene>
<dbReference type="AlphaFoldDB" id="A0A2N9GK16"/>
<sequence>MKNSIDANVGITGEITVASLPPRPMAVTSSSVGASTISAETVDFFREFDKRTPNPHPEWHFWKFTRPLVSFGDFWVPSDSVPYLQQLTINYGNFVTKFKLGAGFGGRMLSLLGSVLAAMDKSDLGNVTKVQILAWKSVIQYLMEVGFDLEFMIGHLRKMAQHLFVKKISDEMQALHCQIALLQDSLAVLTAYQEEMASTGVTAPGLQRLSVGASKLLMLATAAPVALRRGMASTYFEKYSVATKIQMYPSEGGLIRPMRSSPQV</sequence>
<name>A0A2N9GK16_FAGSY</name>
<reference evidence="1" key="1">
    <citation type="submission" date="2018-02" db="EMBL/GenBank/DDBJ databases">
        <authorList>
            <person name="Cohen D.B."/>
            <person name="Kent A.D."/>
        </authorList>
    </citation>
    <scope>NUCLEOTIDE SEQUENCE</scope>
</reference>
<accession>A0A2N9GK16</accession>